<proteinExistence type="predicted"/>
<dbReference type="EMBL" id="RHHR01000008">
    <property type="protein sequence ID" value="RNB76111.1"/>
    <property type="molecule type" value="Genomic_DNA"/>
</dbReference>
<reference evidence="1 2" key="1">
    <citation type="submission" date="2018-10" db="EMBL/GenBank/DDBJ databases">
        <title>Phylogenomics of Brevibacillus.</title>
        <authorList>
            <person name="Dunlap C."/>
        </authorList>
    </citation>
    <scope>NUCLEOTIDE SEQUENCE [LARGE SCALE GENOMIC DNA]</scope>
    <source>
        <strain evidence="1 2">JCM 12215</strain>
    </source>
</reference>
<keyword evidence="2" id="KW-1185">Reference proteome</keyword>
<dbReference type="OrthoDB" id="2468634at2"/>
<dbReference type="AlphaFoldDB" id="A0A3M8CKN9"/>
<sequence>MTEEQIIMLKSYGFHVEEGIVKHRKTGVEIQLEKVEQYAHADDLRQFIVELLRNQCLWKRSES</sequence>
<accession>A0A3M8CKN9</accession>
<gene>
    <name evidence="1" type="ORF">EDM52_04130</name>
</gene>
<evidence type="ECO:0000313" key="1">
    <source>
        <dbReference type="EMBL" id="RNB76111.1"/>
    </source>
</evidence>
<dbReference type="RefSeq" id="WP_122907746.1">
    <property type="nucleotide sequence ID" value="NZ_CBCSBE010000002.1"/>
</dbReference>
<dbReference type="Proteomes" id="UP000282028">
    <property type="component" value="Unassembled WGS sequence"/>
</dbReference>
<comment type="caution">
    <text evidence="1">The sequence shown here is derived from an EMBL/GenBank/DDBJ whole genome shotgun (WGS) entry which is preliminary data.</text>
</comment>
<name>A0A3M8CKN9_9BACL</name>
<protein>
    <submittedName>
        <fullName evidence="1">Uncharacterized protein</fullName>
    </submittedName>
</protein>
<evidence type="ECO:0000313" key="2">
    <source>
        <dbReference type="Proteomes" id="UP000282028"/>
    </source>
</evidence>
<organism evidence="1 2">
    <name type="scientific">Brevibacillus invocatus</name>
    <dbReference type="NCBI Taxonomy" id="173959"/>
    <lineage>
        <taxon>Bacteria</taxon>
        <taxon>Bacillati</taxon>
        <taxon>Bacillota</taxon>
        <taxon>Bacilli</taxon>
        <taxon>Bacillales</taxon>
        <taxon>Paenibacillaceae</taxon>
        <taxon>Brevibacillus</taxon>
    </lineage>
</organism>